<accession>A0ABQ7GT98</accession>
<dbReference type="Gene3D" id="3.40.350.10">
    <property type="entry name" value="Creatinase/prolidase N-terminal domain"/>
    <property type="match status" value="1"/>
</dbReference>
<proteinExistence type="inferred from homology"/>
<dbReference type="EMBL" id="MU069602">
    <property type="protein sequence ID" value="KAF5837808.1"/>
    <property type="molecule type" value="Genomic_DNA"/>
</dbReference>
<dbReference type="Proteomes" id="UP000815325">
    <property type="component" value="Unassembled WGS sequence"/>
</dbReference>
<name>A0ABQ7GT98_DUNSA</name>
<reference evidence="6" key="1">
    <citation type="submission" date="2017-08" db="EMBL/GenBank/DDBJ databases">
        <authorList>
            <person name="Polle J.E."/>
            <person name="Barry K."/>
            <person name="Cushman J."/>
            <person name="Schmutz J."/>
            <person name="Tran D."/>
            <person name="Hathwaick L.T."/>
            <person name="Yim W.C."/>
            <person name="Jenkins J."/>
            <person name="Mckie-Krisberg Z.M."/>
            <person name="Prochnik S."/>
            <person name="Lindquist E."/>
            <person name="Dockter R.B."/>
            <person name="Adam C."/>
            <person name="Molina H."/>
            <person name="Bunkerborg J."/>
            <person name="Jin E."/>
            <person name="Buchheim M."/>
            <person name="Magnuson J."/>
        </authorList>
    </citation>
    <scope>NUCLEOTIDE SEQUENCE</scope>
    <source>
        <strain evidence="6">CCAP 19/18</strain>
    </source>
</reference>
<dbReference type="InterPro" id="IPR029148">
    <property type="entry name" value="FACT-SPT16_Nlobe"/>
</dbReference>
<dbReference type="InterPro" id="IPR056595">
    <property type="entry name" value="Fact-SPT16_PH"/>
</dbReference>
<comment type="subcellular location">
    <subcellularLocation>
        <location evidence="1">Nucleus</location>
    </subcellularLocation>
    <subcellularLocation>
        <location evidence="1">Chromosome</location>
    </subcellularLocation>
</comment>
<feature type="compositionally biased region" description="Basic and acidic residues" evidence="2">
    <location>
        <begin position="255"/>
        <end position="267"/>
    </location>
</feature>
<evidence type="ECO:0000256" key="2">
    <source>
        <dbReference type="SAM" id="MobiDB-lite"/>
    </source>
</evidence>
<dbReference type="Gene3D" id="2.30.29.150">
    <property type="match status" value="1"/>
</dbReference>
<keyword evidence="1" id="KW-0227">DNA damage</keyword>
<feature type="domain" description="FACT complex subunit SPT16 middle" evidence="4">
    <location>
        <begin position="326"/>
        <end position="472"/>
    </location>
</feature>
<protein>
    <recommendedName>
        <fullName evidence="1">FACT complex subunit</fullName>
    </recommendedName>
</protein>
<comment type="function">
    <text evidence="1">Component of the FACT complex, a general chromatin factor that acts to reorganize nucleosomes. The FACT complex is involved in multiple processes that require DNA as a template such as mRNA elongation, DNA replication and DNA repair. During transcription elongation the FACT complex acts as a histone chaperone that both destabilizes and restores nucleosomal structure. It facilitates the passage of RNA polymerase II and transcription by promoting the dissociation of one histone H2A-H2B dimer from the nucleosome, then subsequently promotes the reestablishment of the nucleosome following the passage of RNA polymerase II.</text>
</comment>
<evidence type="ECO:0000259" key="4">
    <source>
        <dbReference type="SMART" id="SM01286"/>
    </source>
</evidence>
<dbReference type="InterPro" id="IPR040258">
    <property type="entry name" value="Spt16"/>
</dbReference>
<keyword evidence="1" id="KW-0539">Nucleus</keyword>
<evidence type="ECO:0000313" key="6">
    <source>
        <dbReference type="EMBL" id="KAF5837808.1"/>
    </source>
</evidence>
<sequence length="727" mass="82020">MGEEVKVDAALFGSRLGKLFKHWQEKKDELWAGSRAVVVVEGSSSDDLRYLKSLTLHLWLFGYELPDTILAFTPKEMHVLASQKKSEFVCFEEIQVKLKPDNCDIAYPPLIQSGGKYDLKAFKDAGQAHLLEKLSKSLGHGMGIEFRESNSALSTKQDESNRTLRAGQVYNVCLSLTGLEDPEAKDPRARVYAMQVADTVLVAEKDKNPEVTTHIAPKTLDKVSYSLNDGDGDDEGADGGAGAEEGEALAPRKALRSDNPNHKSAEVLRRERQEELIRAKNQETLNRLTAAKDGSAGEAASAGRKVSEVVSYHKLSDFPSTKDLVITVHKERESVLLPIYGVMVPFHVTTIKNVSHTPDGDHAHIRVTFNFGGAYEPFQRFAPNAVFLKELSFRSQDVKHAAKVVQDIKMMRSAVVLRDKERAERATLVAQEKLIQGKRVYKVPDVWIRPAPGGKGRKIPGTLEAHANGFRYLNPRHASEPVHVMYRNIRHAFFQPAESEMITILHFNLINPIMLGKCVCVCVCVCAEVMDVVQTLDGGRRNMYDPDEIEEEQRERDRRNKINSEFNSFVKRVQELWERDYSDLQLEFDIPFRELGFHGVPQKSTTFILPTVNCLVELTEMPFTVVSLADVEVINLERVGFNLKNFDMAIVFKDFSRDVLRIDAIPSKSLDTIKDWLNSVNIKYYESKLNLAWKPILKSIQEDPEGFVENGGWEFLNMDVSALALRW</sequence>
<dbReference type="PANTHER" id="PTHR13980">
    <property type="entry name" value="CDC68 RELATED"/>
    <property type="match status" value="1"/>
</dbReference>
<keyword evidence="1" id="KW-0804">Transcription</keyword>
<organism evidence="6 7">
    <name type="scientific">Dunaliella salina</name>
    <name type="common">Green alga</name>
    <name type="synonym">Protococcus salinus</name>
    <dbReference type="NCBI Taxonomy" id="3046"/>
    <lineage>
        <taxon>Eukaryota</taxon>
        <taxon>Viridiplantae</taxon>
        <taxon>Chlorophyta</taxon>
        <taxon>core chlorophytes</taxon>
        <taxon>Chlorophyceae</taxon>
        <taxon>CS clade</taxon>
        <taxon>Chlamydomonadales</taxon>
        <taxon>Dunaliellaceae</taxon>
        <taxon>Dunaliella</taxon>
    </lineage>
</organism>
<dbReference type="SUPFAM" id="SSF55920">
    <property type="entry name" value="Creatinase/aminopeptidase"/>
    <property type="match status" value="1"/>
</dbReference>
<keyword evidence="1" id="KW-0805">Transcription regulation</keyword>
<dbReference type="InterPro" id="IPR036005">
    <property type="entry name" value="Creatinase/aminopeptidase-like"/>
</dbReference>
<dbReference type="InterPro" id="IPR029149">
    <property type="entry name" value="Creatin/AminoP/Spt16_N"/>
</dbReference>
<feature type="domain" description="Histone chaperone RTT106/FACT complex subunit SPT16-like middle" evidence="5">
    <location>
        <begin position="597"/>
        <end position="687"/>
    </location>
</feature>
<dbReference type="SMART" id="SM01285">
    <property type="entry name" value="FACT-Spt16_Nlob"/>
    <property type="match status" value="1"/>
</dbReference>
<evidence type="ECO:0000256" key="1">
    <source>
        <dbReference type="RuleBase" id="RU367052"/>
    </source>
</evidence>
<evidence type="ECO:0000259" key="3">
    <source>
        <dbReference type="SMART" id="SM01285"/>
    </source>
</evidence>
<dbReference type="Gene3D" id="2.30.29.30">
    <property type="entry name" value="Pleckstrin-homology domain (PH domain)/Phosphotyrosine-binding domain (PTB)"/>
    <property type="match status" value="1"/>
</dbReference>
<keyword evidence="1" id="KW-0234">DNA repair</keyword>
<evidence type="ECO:0000313" key="7">
    <source>
        <dbReference type="Proteomes" id="UP000815325"/>
    </source>
</evidence>
<dbReference type="PANTHER" id="PTHR13980:SF15">
    <property type="entry name" value="FACT COMPLEX SUBUNIT SPT16"/>
    <property type="match status" value="1"/>
</dbReference>
<comment type="similarity">
    <text evidence="1">Belongs to the peptidase M24 family. SPT16 subfamily.</text>
</comment>
<dbReference type="SMART" id="SM01286">
    <property type="entry name" value="SPT16"/>
    <property type="match status" value="1"/>
</dbReference>
<dbReference type="InterPro" id="IPR013953">
    <property type="entry name" value="FACT_SPT16_M"/>
</dbReference>
<keyword evidence="1" id="KW-0158">Chromosome</keyword>
<keyword evidence="1" id="KW-0235">DNA replication</keyword>
<gene>
    <name evidence="6" type="ORF">DUNSADRAFT_3824</name>
</gene>
<dbReference type="InterPro" id="IPR011993">
    <property type="entry name" value="PH-like_dom_sf"/>
</dbReference>
<dbReference type="SMART" id="SM01287">
    <property type="entry name" value="Rtt106"/>
    <property type="match status" value="1"/>
</dbReference>
<comment type="caution">
    <text evidence="6">The sequence shown here is derived from an EMBL/GenBank/DDBJ whole genome shotgun (WGS) entry which is preliminary data.</text>
</comment>
<dbReference type="Pfam" id="PF08512">
    <property type="entry name" value="Rttp106-like_middle"/>
    <property type="match status" value="1"/>
</dbReference>
<dbReference type="Gene3D" id="2.30.29.210">
    <property type="entry name" value="FACT complex subunit Spt16p/Cdc68p"/>
    <property type="match status" value="1"/>
</dbReference>
<dbReference type="InterPro" id="IPR013719">
    <property type="entry name" value="RTT106/SPT16-like_middle_dom"/>
</dbReference>
<feature type="domain" description="FACT complex subunit SPT16 N-terminal lobe" evidence="3">
    <location>
        <begin position="7"/>
        <end position="153"/>
    </location>
</feature>
<dbReference type="Pfam" id="PF08644">
    <property type="entry name" value="SPT16"/>
    <property type="match status" value="1"/>
</dbReference>
<comment type="subunit">
    <text evidence="1">Component of the FACT complex.</text>
</comment>
<evidence type="ECO:0000259" key="5">
    <source>
        <dbReference type="SMART" id="SM01287"/>
    </source>
</evidence>
<feature type="region of interest" description="Disordered" evidence="2">
    <location>
        <begin position="226"/>
        <end position="267"/>
    </location>
</feature>
<keyword evidence="7" id="KW-1185">Reference proteome</keyword>
<dbReference type="Pfam" id="PF24824">
    <property type="entry name" value="PH_SPT16"/>
    <property type="match status" value="1"/>
</dbReference>
<dbReference type="Pfam" id="PF14826">
    <property type="entry name" value="FACT-Spt16_Nlob"/>
    <property type="match status" value="1"/>
</dbReference>